<evidence type="ECO:0000313" key="3">
    <source>
        <dbReference type="WBParaSite" id="L893_g7305.t1"/>
    </source>
</evidence>
<sequence length="174" mass="19886">MEAEMVARLLVKLLQLLVSVYFVFAMYHAGSYWLFMAACLAVPLYGECLKVAADCLFTLGLYLMFRSPDRARHRMPHVMFDAVHRTKNWLRVDATISVTMAAFFSLFAALLFYGYFKMVANRWAYIHGCVAAIVLTTLYLINTALSIRRIQKGKINFAITKEVSTCFKSPKIPF</sequence>
<evidence type="ECO:0000256" key="1">
    <source>
        <dbReference type="SAM" id="Phobius"/>
    </source>
</evidence>
<evidence type="ECO:0000313" key="2">
    <source>
        <dbReference type="Proteomes" id="UP000095287"/>
    </source>
</evidence>
<dbReference type="WBParaSite" id="L893_g7305.t1">
    <property type="protein sequence ID" value="L893_g7305.t1"/>
    <property type="gene ID" value="L893_g7305"/>
</dbReference>
<dbReference type="AlphaFoldDB" id="A0A1I8ALW4"/>
<keyword evidence="1" id="KW-0472">Membrane</keyword>
<keyword evidence="1" id="KW-0812">Transmembrane</keyword>
<feature type="transmembrane region" description="Helical" evidence="1">
    <location>
        <begin position="94"/>
        <end position="116"/>
    </location>
</feature>
<proteinExistence type="predicted"/>
<accession>A0A1I8ALW4</accession>
<protein>
    <submittedName>
        <fullName evidence="3">CASP-like protein</fullName>
    </submittedName>
</protein>
<name>A0A1I8ALW4_9BILA</name>
<feature type="transmembrane region" description="Helical" evidence="1">
    <location>
        <begin position="9"/>
        <end position="27"/>
    </location>
</feature>
<dbReference type="Proteomes" id="UP000095287">
    <property type="component" value="Unplaced"/>
</dbReference>
<organism evidence="2 3">
    <name type="scientific">Steinernema glaseri</name>
    <dbReference type="NCBI Taxonomy" id="37863"/>
    <lineage>
        <taxon>Eukaryota</taxon>
        <taxon>Metazoa</taxon>
        <taxon>Ecdysozoa</taxon>
        <taxon>Nematoda</taxon>
        <taxon>Chromadorea</taxon>
        <taxon>Rhabditida</taxon>
        <taxon>Tylenchina</taxon>
        <taxon>Panagrolaimomorpha</taxon>
        <taxon>Strongyloidoidea</taxon>
        <taxon>Steinernematidae</taxon>
        <taxon>Steinernema</taxon>
    </lineage>
</organism>
<feature type="transmembrane region" description="Helical" evidence="1">
    <location>
        <begin position="122"/>
        <end position="145"/>
    </location>
</feature>
<keyword evidence="1" id="KW-1133">Transmembrane helix</keyword>
<reference evidence="3" key="1">
    <citation type="submission" date="2016-11" db="UniProtKB">
        <authorList>
            <consortium name="WormBaseParasite"/>
        </authorList>
    </citation>
    <scope>IDENTIFICATION</scope>
</reference>
<keyword evidence="2" id="KW-1185">Reference proteome</keyword>